<dbReference type="VEuPathDB" id="FungiDB:MELLADRAFT_113101"/>
<dbReference type="AlphaFoldDB" id="F4S8R0"/>
<keyword evidence="5" id="KW-1185">Reference proteome</keyword>
<evidence type="ECO:0008006" key="6">
    <source>
        <dbReference type="Google" id="ProtNLM"/>
    </source>
</evidence>
<proteinExistence type="predicted"/>
<keyword evidence="2" id="KW-0472">Membrane</keyword>
<dbReference type="Proteomes" id="UP000001072">
    <property type="component" value="Unassembled WGS sequence"/>
</dbReference>
<feature type="chain" id="PRO_5003315967" description="Secreted protein" evidence="3">
    <location>
        <begin position="26"/>
        <end position="219"/>
    </location>
</feature>
<evidence type="ECO:0000313" key="4">
    <source>
        <dbReference type="EMBL" id="EGF98939.1"/>
    </source>
</evidence>
<dbReference type="KEGG" id="mlr:MELLADRAFT_113101"/>
<reference evidence="5" key="1">
    <citation type="journal article" date="2011" name="Proc. Natl. Acad. Sci. U.S.A.">
        <title>Obligate biotrophy features unraveled by the genomic analysis of rust fungi.</title>
        <authorList>
            <person name="Duplessis S."/>
            <person name="Cuomo C.A."/>
            <person name="Lin Y.-C."/>
            <person name="Aerts A."/>
            <person name="Tisserant E."/>
            <person name="Veneault-Fourrey C."/>
            <person name="Joly D.L."/>
            <person name="Hacquard S."/>
            <person name="Amselem J."/>
            <person name="Cantarel B.L."/>
            <person name="Chiu R."/>
            <person name="Coutinho P.M."/>
            <person name="Feau N."/>
            <person name="Field M."/>
            <person name="Frey P."/>
            <person name="Gelhaye E."/>
            <person name="Goldberg J."/>
            <person name="Grabherr M.G."/>
            <person name="Kodira C.D."/>
            <person name="Kohler A."/>
            <person name="Kuees U."/>
            <person name="Lindquist E.A."/>
            <person name="Lucas S.M."/>
            <person name="Mago R."/>
            <person name="Mauceli E."/>
            <person name="Morin E."/>
            <person name="Murat C."/>
            <person name="Pangilinan J.L."/>
            <person name="Park R."/>
            <person name="Pearson M."/>
            <person name="Quesneville H."/>
            <person name="Rouhier N."/>
            <person name="Sakthikumar S."/>
            <person name="Salamov A.A."/>
            <person name="Schmutz J."/>
            <person name="Selles B."/>
            <person name="Shapiro H."/>
            <person name="Tanguay P."/>
            <person name="Tuskan G.A."/>
            <person name="Henrissat B."/>
            <person name="Van de Peer Y."/>
            <person name="Rouze P."/>
            <person name="Ellis J.G."/>
            <person name="Dodds P.N."/>
            <person name="Schein J.E."/>
            <person name="Zhong S."/>
            <person name="Hamelin R.C."/>
            <person name="Grigoriev I.V."/>
            <person name="Szabo L.J."/>
            <person name="Martin F."/>
        </authorList>
    </citation>
    <scope>NUCLEOTIDE SEQUENCE [LARGE SCALE GENOMIC DNA]</scope>
    <source>
        <strain evidence="5">98AG31 / pathotype 3-4-7</strain>
    </source>
</reference>
<evidence type="ECO:0000256" key="3">
    <source>
        <dbReference type="SAM" id="SignalP"/>
    </source>
</evidence>
<feature type="transmembrane region" description="Helical" evidence="2">
    <location>
        <begin position="168"/>
        <end position="192"/>
    </location>
</feature>
<gene>
    <name evidence="4" type="ORF">MELLADRAFT_113101</name>
</gene>
<protein>
    <recommendedName>
        <fullName evidence="6">Secreted protein</fullName>
    </recommendedName>
</protein>
<name>F4S8R0_MELLP</name>
<evidence type="ECO:0000256" key="2">
    <source>
        <dbReference type="SAM" id="Phobius"/>
    </source>
</evidence>
<sequence>MLFLSASAQIFSLFAILIMLNPMTGINGGDDTPARLAGHPDFAKACRDAARSSRSTCGLHSWAYIKQESTSTSKLFGKDIINLCTSSPDEKPKPFFGPLPTVKQESPPLHTTPTRTGGVATNLASSSPLPDFNLSDYENWPPLSPPVMSPKKPSRPQFVTRSSFGYVYLYQVLGYLYFLFIFISNSCLCSICGPMKASKCARELVLVIEYAPIAQLLPM</sequence>
<keyword evidence="2" id="KW-1133">Transmembrane helix</keyword>
<dbReference type="InParanoid" id="F4S8R0"/>
<feature type="region of interest" description="Disordered" evidence="1">
    <location>
        <begin position="91"/>
        <end position="118"/>
    </location>
</feature>
<organism evidence="5">
    <name type="scientific">Melampsora larici-populina (strain 98AG31 / pathotype 3-4-7)</name>
    <name type="common">Poplar leaf rust fungus</name>
    <dbReference type="NCBI Taxonomy" id="747676"/>
    <lineage>
        <taxon>Eukaryota</taxon>
        <taxon>Fungi</taxon>
        <taxon>Dikarya</taxon>
        <taxon>Basidiomycota</taxon>
        <taxon>Pucciniomycotina</taxon>
        <taxon>Pucciniomycetes</taxon>
        <taxon>Pucciniales</taxon>
        <taxon>Melampsoraceae</taxon>
        <taxon>Melampsora</taxon>
    </lineage>
</organism>
<dbReference type="GeneID" id="18924884"/>
<evidence type="ECO:0000256" key="1">
    <source>
        <dbReference type="SAM" id="MobiDB-lite"/>
    </source>
</evidence>
<dbReference type="HOGENOM" id="CLU_1261774_0_0_1"/>
<feature type="signal peptide" evidence="3">
    <location>
        <begin position="1"/>
        <end position="25"/>
    </location>
</feature>
<evidence type="ECO:0000313" key="5">
    <source>
        <dbReference type="Proteomes" id="UP000001072"/>
    </source>
</evidence>
<keyword evidence="2" id="KW-0812">Transmembrane</keyword>
<keyword evidence="3" id="KW-0732">Signal</keyword>
<dbReference type="RefSeq" id="XP_007417788.1">
    <property type="nucleotide sequence ID" value="XM_007417726.1"/>
</dbReference>
<accession>F4S8R0</accession>
<dbReference type="EMBL" id="GL883166">
    <property type="protein sequence ID" value="EGF98939.1"/>
    <property type="molecule type" value="Genomic_DNA"/>
</dbReference>